<gene>
    <name evidence="2" type="ORF">F2Q69_00029855</name>
</gene>
<dbReference type="AlphaFoldDB" id="A0A8S9SAC4"/>
<comment type="caution">
    <text evidence="2">The sequence shown here is derived from an EMBL/GenBank/DDBJ whole genome shotgun (WGS) entry which is preliminary data.</text>
</comment>
<reference evidence="2" key="1">
    <citation type="submission" date="2019-12" db="EMBL/GenBank/DDBJ databases">
        <title>Genome sequencing and annotation of Brassica cretica.</title>
        <authorList>
            <person name="Studholme D.J."/>
            <person name="Sarris P."/>
        </authorList>
    </citation>
    <scope>NUCLEOTIDE SEQUENCE</scope>
    <source>
        <strain evidence="2">PFS-109/04</strain>
        <tissue evidence="2">Leaf</tissue>
    </source>
</reference>
<evidence type="ECO:0000313" key="2">
    <source>
        <dbReference type="EMBL" id="KAF3589723.1"/>
    </source>
</evidence>
<evidence type="ECO:0000313" key="3">
    <source>
        <dbReference type="Proteomes" id="UP000712600"/>
    </source>
</evidence>
<organism evidence="2 3">
    <name type="scientific">Brassica cretica</name>
    <name type="common">Mustard</name>
    <dbReference type="NCBI Taxonomy" id="69181"/>
    <lineage>
        <taxon>Eukaryota</taxon>
        <taxon>Viridiplantae</taxon>
        <taxon>Streptophyta</taxon>
        <taxon>Embryophyta</taxon>
        <taxon>Tracheophyta</taxon>
        <taxon>Spermatophyta</taxon>
        <taxon>Magnoliopsida</taxon>
        <taxon>eudicotyledons</taxon>
        <taxon>Gunneridae</taxon>
        <taxon>Pentapetalae</taxon>
        <taxon>rosids</taxon>
        <taxon>malvids</taxon>
        <taxon>Brassicales</taxon>
        <taxon>Brassicaceae</taxon>
        <taxon>Brassiceae</taxon>
        <taxon>Brassica</taxon>
    </lineage>
</organism>
<dbReference type="Proteomes" id="UP000712600">
    <property type="component" value="Unassembled WGS sequence"/>
</dbReference>
<feature type="region of interest" description="Disordered" evidence="1">
    <location>
        <begin position="1"/>
        <end position="29"/>
    </location>
</feature>
<evidence type="ECO:0000256" key="1">
    <source>
        <dbReference type="SAM" id="MobiDB-lite"/>
    </source>
</evidence>
<accession>A0A8S9SAC4</accession>
<proteinExistence type="predicted"/>
<dbReference type="EMBL" id="QGKX02000088">
    <property type="protein sequence ID" value="KAF3589723.1"/>
    <property type="molecule type" value="Genomic_DNA"/>
</dbReference>
<protein>
    <submittedName>
        <fullName evidence="2">Uncharacterized protein</fullName>
    </submittedName>
</protein>
<sequence>MDQSRIKIVETEPPRRTDEPRAGRRERGTPRVRVRRVRRMVSALVVSSDRAEAEADRKLDGNARRDQVQGFVGLG</sequence>
<name>A0A8S9SAC4_BRACR</name>